<evidence type="ECO:0000313" key="2">
    <source>
        <dbReference type="EMBL" id="KAL0640170.1"/>
    </source>
</evidence>
<feature type="region of interest" description="Disordered" evidence="1">
    <location>
        <begin position="35"/>
        <end position="65"/>
    </location>
</feature>
<evidence type="ECO:0000256" key="1">
    <source>
        <dbReference type="SAM" id="MobiDB-lite"/>
    </source>
</evidence>
<feature type="compositionally biased region" description="Low complexity" evidence="1">
    <location>
        <begin position="641"/>
        <end position="650"/>
    </location>
</feature>
<feature type="compositionally biased region" description="Basic residues" evidence="1">
    <location>
        <begin position="653"/>
        <end position="662"/>
    </location>
</feature>
<comment type="caution">
    <text evidence="2">The sequence shown here is derived from an EMBL/GenBank/DDBJ whole genome shotgun (WGS) entry which is preliminary data.</text>
</comment>
<proteinExistence type="predicted"/>
<protein>
    <submittedName>
        <fullName evidence="2">Uncharacterized protein</fullName>
    </submittedName>
</protein>
<keyword evidence="3" id="KW-1185">Reference proteome</keyword>
<feature type="compositionally biased region" description="Low complexity" evidence="1">
    <location>
        <begin position="45"/>
        <end position="54"/>
    </location>
</feature>
<feature type="compositionally biased region" description="Basic residues" evidence="1">
    <location>
        <begin position="673"/>
        <end position="682"/>
    </location>
</feature>
<feature type="region of interest" description="Disordered" evidence="1">
    <location>
        <begin position="747"/>
        <end position="771"/>
    </location>
</feature>
<feature type="region of interest" description="Disordered" evidence="1">
    <location>
        <begin position="280"/>
        <end position="313"/>
    </location>
</feature>
<sequence length="771" mass="85809">MDTVNWDDFVCDNDVLTQGEFEKMLQDTNEFAPMEGYETQPMDTSGSASQGSSSVQPAEPTTAGHASLPVDQFLTQDQLDALSAPPANAIPYFSSEEINQIFNQPPELGQGKFDIPNTQPMEMTDYFQPTHQAQTFPEGGDISGDCFGAIQFTSPMAQDLNQIAAGPSSHQNTFGDIFQENILVDPNMFSPAVDPAYIYNYPIETIADQDPFYQAQGAQQNSMFGDSASFEGLFDAPAAAPFVPQVAPLEENLDFQFDDSELFGEDGIAALPQRQLFLPTPPVASTRRRKSRRTLPAPAAEAGPSTPTRADRKPLVEISPLKCAGQIKVVNEITKPSGRRVTLPYKYTVYKPLRQWGRIKYNARGYLHEAIRFNAEEMNDFLSNHPLGPKLVLRIEKHPYEMRQRETGRPQYICCRAEECTLSNENRFMVGDLRVAIDEVIGRFGPNDVENNCPYFAAGFMHLECFERMVDVAPLVSGGILVPDRREVLAHEPEKYTKYSGHCNNKMALLKKQILGYEKWAKAHPAGSKRAEGKETLNVAMWMAGQRSNRIRTRLPQGVKTSDVKKFINDNRYGQGWGGRRMAGGTVAEMEMKIAAGREHEIIAPRNGPNGKLGMHVGGLRKRSLKRRYSESEPESDLDSDSGSGSDSGSPAPRHKQKRRRNNKGETAVSSPHSKKHRRRRSSASSVSSLPGTGLTYFNSAVTPPKKTRKPSQESVQEISAEQARVAIASSRRMSTRIKKEVVTYVLSDDDDDSDKENEDPSYSKSKKMRR</sequence>
<dbReference type="Proteomes" id="UP001447188">
    <property type="component" value="Unassembled WGS sequence"/>
</dbReference>
<evidence type="ECO:0000313" key="3">
    <source>
        <dbReference type="Proteomes" id="UP001447188"/>
    </source>
</evidence>
<organism evidence="2 3">
    <name type="scientific">Discina gigas</name>
    <dbReference type="NCBI Taxonomy" id="1032678"/>
    <lineage>
        <taxon>Eukaryota</taxon>
        <taxon>Fungi</taxon>
        <taxon>Dikarya</taxon>
        <taxon>Ascomycota</taxon>
        <taxon>Pezizomycotina</taxon>
        <taxon>Pezizomycetes</taxon>
        <taxon>Pezizales</taxon>
        <taxon>Discinaceae</taxon>
        <taxon>Discina</taxon>
    </lineage>
</organism>
<reference evidence="2 3" key="1">
    <citation type="submission" date="2024-02" db="EMBL/GenBank/DDBJ databases">
        <title>Discinaceae phylogenomics.</title>
        <authorList>
            <person name="Dirks A.C."/>
            <person name="James T.Y."/>
        </authorList>
    </citation>
    <scope>NUCLEOTIDE SEQUENCE [LARGE SCALE GENOMIC DNA]</scope>
    <source>
        <strain evidence="2 3">ACD0624</strain>
    </source>
</reference>
<name>A0ABR3GW88_9PEZI</name>
<gene>
    <name evidence="2" type="ORF">Q9L58_000728</name>
</gene>
<feature type="compositionally biased region" description="Acidic residues" evidence="1">
    <location>
        <begin position="748"/>
        <end position="760"/>
    </location>
</feature>
<feature type="region of interest" description="Disordered" evidence="1">
    <location>
        <begin position="602"/>
        <end position="718"/>
    </location>
</feature>
<dbReference type="EMBL" id="JBBBZM010000005">
    <property type="protein sequence ID" value="KAL0640170.1"/>
    <property type="molecule type" value="Genomic_DNA"/>
</dbReference>
<accession>A0ABR3GW88</accession>